<evidence type="ECO:0000256" key="4">
    <source>
        <dbReference type="ARBA" id="ARBA00022859"/>
    </source>
</evidence>
<keyword evidence="3" id="KW-0399">Innate immunity</keyword>
<dbReference type="Pfam" id="PF13553">
    <property type="entry name" value="FIIND"/>
    <property type="match status" value="1"/>
</dbReference>
<dbReference type="GO" id="GO:0043122">
    <property type="term" value="P:regulation of canonical NF-kappaB signal transduction"/>
    <property type="evidence" value="ECO:0007669"/>
    <property type="project" value="TreeGrafter"/>
</dbReference>
<dbReference type="GO" id="GO:0008656">
    <property type="term" value="F:cysteine-type endopeptidase activator activity involved in apoptotic process"/>
    <property type="evidence" value="ECO:0007669"/>
    <property type="project" value="TreeGrafter"/>
</dbReference>
<feature type="domain" description="FIIND" evidence="7">
    <location>
        <begin position="47"/>
        <end position="331"/>
    </location>
</feature>
<dbReference type="InterPro" id="IPR011029">
    <property type="entry name" value="DEATH-like_dom_sf"/>
</dbReference>
<gene>
    <name evidence="8" type="ORF">TREES_T100016628</name>
</gene>
<evidence type="ECO:0000313" key="8">
    <source>
        <dbReference type="EMBL" id="ELW71031.1"/>
    </source>
</evidence>
<dbReference type="GO" id="GO:0072559">
    <property type="term" value="C:NLRP3 inflammasome complex"/>
    <property type="evidence" value="ECO:0007669"/>
    <property type="project" value="TreeGrafter"/>
</dbReference>
<dbReference type="CDD" id="cd01671">
    <property type="entry name" value="CARD"/>
    <property type="match status" value="1"/>
</dbReference>
<reference evidence="9" key="1">
    <citation type="submission" date="2012-07" db="EMBL/GenBank/DDBJ databases">
        <title>Genome of the Chinese tree shrew, a rising model animal genetically related to primates.</title>
        <authorList>
            <person name="Zhang G."/>
            <person name="Fan Y."/>
            <person name="Yao Y."/>
            <person name="Huang Z."/>
        </authorList>
    </citation>
    <scope>NUCLEOTIDE SEQUENCE [LARGE SCALE GENOMIC DNA]</scope>
</reference>
<dbReference type="PROSITE" id="PS50209">
    <property type="entry name" value="CARD"/>
    <property type="match status" value="1"/>
</dbReference>
<dbReference type="SUPFAM" id="SSF47986">
    <property type="entry name" value="DEATH domain"/>
    <property type="match status" value="1"/>
</dbReference>
<keyword evidence="4" id="KW-0391">Immunity</keyword>
<dbReference type="InterPro" id="IPR025307">
    <property type="entry name" value="FIIND_dom"/>
</dbReference>
<evidence type="ECO:0000256" key="2">
    <source>
        <dbReference type="ARBA" id="ARBA00022490"/>
    </source>
</evidence>
<organism evidence="8 9">
    <name type="scientific">Tupaia chinensis</name>
    <name type="common">Chinese tree shrew</name>
    <name type="synonym">Tupaia belangeri chinensis</name>
    <dbReference type="NCBI Taxonomy" id="246437"/>
    <lineage>
        <taxon>Eukaryota</taxon>
        <taxon>Metazoa</taxon>
        <taxon>Chordata</taxon>
        <taxon>Craniata</taxon>
        <taxon>Vertebrata</taxon>
        <taxon>Euteleostomi</taxon>
        <taxon>Mammalia</taxon>
        <taxon>Eutheria</taxon>
        <taxon>Euarchontoglires</taxon>
        <taxon>Scandentia</taxon>
        <taxon>Tupaiidae</taxon>
        <taxon>Tupaia</taxon>
    </lineage>
</organism>
<dbReference type="InterPro" id="IPR001315">
    <property type="entry name" value="CARD"/>
</dbReference>
<keyword evidence="5" id="KW-0395">Inflammatory response</keyword>
<dbReference type="InterPro" id="IPR051249">
    <property type="entry name" value="NLRP_Inflammasome"/>
</dbReference>
<protein>
    <submittedName>
        <fullName evidence="8">Caspase recruitment domain-containing protein 8</fullName>
    </submittedName>
</protein>
<dbReference type="AlphaFoldDB" id="L9L7V4"/>
<dbReference type="Proteomes" id="UP000011518">
    <property type="component" value="Unassembled WGS sequence"/>
</dbReference>
<proteinExistence type="predicted"/>
<dbReference type="Pfam" id="PF23679">
    <property type="entry name" value="UPA-FIIND"/>
    <property type="match status" value="1"/>
</dbReference>
<dbReference type="eggNOG" id="KOG3573">
    <property type="taxonomic scope" value="Eukaryota"/>
</dbReference>
<dbReference type="PANTHER" id="PTHR46985:SF4">
    <property type="entry name" value="CASPASE RECRUITMENT DOMAIN-CONTAINING PROTEIN 8"/>
    <property type="match status" value="1"/>
</dbReference>
<dbReference type="STRING" id="246437.L9L7V4"/>
<evidence type="ECO:0000256" key="3">
    <source>
        <dbReference type="ARBA" id="ARBA00022588"/>
    </source>
</evidence>
<comment type="subcellular location">
    <subcellularLocation>
        <location evidence="1">Cytoplasm</location>
        <location evidence="1">Cytosol</location>
    </subcellularLocation>
</comment>
<dbReference type="PROSITE" id="PS51830">
    <property type="entry name" value="FIIND"/>
    <property type="match status" value="1"/>
</dbReference>
<dbReference type="Pfam" id="PF00619">
    <property type="entry name" value="CARD"/>
    <property type="match status" value="1"/>
</dbReference>
<accession>L9L7V4</accession>
<evidence type="ECO:0000256" key="5">
    <source>
        <dbReference type="ARBA" id="ARBA00023198"/>
    </source>
</evidence>
<evidence type="ECO:0000259" key="7">
    <source>
        <dbReference type="PROSITE" id="PS51830"/>
    </source>
</evidence>
<dbReference type="GO" id="GO:0006954">
    <property type="term" value="P:inflammatory response"/>
    <property type="evidence" value="ECO:0007669"/>
    <property type="project" value="UniProtKB-KW"/>
</dbReference>
<reference evidence="9" key="2">
    <citation type="journal article" date="2013" name="Nat. Commun.">
        <title>Genome of the Chinese tree shrew.</title>
        <authorList>
            <person name="Fan Y."/>
            <person name="Huang Z.Y."/>
            <person name="Cao C.C."/>
            <person name="Chen C.S."/>
            <person name="Chen Y.X."/>
            <person name="Fan D.D."/>
            <person name="He J."/>
            <person name="Hou H.L."/>
            <person name="Hu L."/>
            <person name="Hu X.T."/>
            <person name="Jiang X.T."/>
            <person name="Lai R."/>
            <person name="Lang Y.S."/>
            <person name="Liang B."/>
            <person name="Liao S.G."/>
            <person name="Mu D."/>
            <person name="Ma Y.Y."/>
            <person name="Niu Y.Y."/>
            <person name="Sun X.Q."/>
            <person name="Xia J.Q."/>
            <person name="Xiao J."/>
            <person name="Xiong Z.Q."/>
            <person name="Xu L."/>
            <person name="Yang L."/>
            <person name="Zhang Y."/>
            <person name="Zhao W."/>
            <person name="Zhao X.D."/>
            <person name="Zheng Y.T."/>
            <person name="Zhou J.M."/>
            <person name="Zhu Y.B."/>
            <person name="Zhang G.J."/>
            <person name="Wang J."/>
            <person name="Yao Y.G."/>
        </authorList>
    </citation>
    <scope>NUCLEOTIDE SEQUENCE [LARGE SCALE GENOMIC DNA]</scope>
</reference>
<dbReference type="Gene3D" id="1.10.533.10">
    <property type="entry name" value="Death Domain, Fas"/>
    <property type="match status" value="1"/>
</dbReference>
<evidence type="ECO:0000256" key="1">
    <source>
        <dbReference type="ARBA" id="ARBA00004514"/>
    </source>
</evidence>
<dbReference type="GO" id="GO:0045087">
    <property type="term" value="P:innate immune response"/>
    <property type="evidence" value="ECO:0007669"/>
    <property type="project" value="UniProtKB-KW"/>
</dbReference>
<dbReference type="FunCoup" id="L9L7V4">
    <property type="interactions" value="708"/>
</dbReference>
<dbReference type="InParanoid" id="L9L7V4"/>
<evidence type="ECO:0000313" key="9">
    <source>
        <dbReference type="Proteomes" id="UP000011518"/>
    </source>
</evidence>
<name>L9L7V4_TUPCH</name>
<dbReference type="PANTHER" id="PTHR46985">
    <property type="entry name" value="NACHT, LRR AND PYD DOMAINS-CONTAINING PROTEIN 1"/>
    <property type="match status" value="1"/>
</dbReference>
<keyword evidence="9" id="KW-1185">Reference proteome</keyword>
<dbReference type="GO" id="GO:0042981">
    <property type="term" value="P:regulation of apoptotic process"/>
    <property type="evidence" value="ECO:0007669"/>
    <property type="project" value="InterPro"/>
</dbReference>
<evidence type="ECO:0000259" key="6">
    <source>
        <dbReference type="PROSITE" id="PS50209"/>
    </source>
</evidence>
<sequence length="407" mass="46067">MPFSTTYNSRVHYFLSGDVCSGEEQLVSSFAAKLGFERDPGCKHNHFLGPDGKVDIELIDESVNRYSVHFPTAGYYLWLAKGLGFVVRAAVTVRIAFDSWGQHLGLSLQLSEQWMVAGPLFDVTAEPEGAVAEVHLPHFICLQAGDVDVAWFQVAHFKDEGMVLEKPARVEPFYAVLENPSFSLMGILLRIASGTCLPVPITSTTLIYYHSHPQDIKFHLYLIPSDALLTKAINDEESRFHGVRLQTSPPMEPLNFGSRYIVSGSPHLEIMPKELRLSYRSPGEIQPFSKFYAGQMKEPIRLEITDRRRTLVWETVVKPGAAFVKEHHRQLQVRLGDLNGVLDDLLDSNVLTENEKDLVEQGKTRQQKNEILLSMVEKKGDEALELFYESVKKRDPYLVSYLSQWNL</sequence>
<dbReference type="EMBL" id="KB320474">
    <property type="protein sequence ID" value="ELW71031.1"/>
    <property type="molecule type" value="Genomic_DNA"/>
</dbReference>
<keyword evidence="2" id="KW-0963">Cytoplasm</keyword>
<feature type="domain" description="CARD" evidence="6">
    <location>
        <begin position="323"/>
        <end position="406"/>
    </location>
</feature>